<dbReference type="AlphaFoldDB" id="F7X0C1"/>
<sequence length="529" mass="57545">MGECLILLPGLWVGRHGRGEVDDAASEELTEALAHALGTLQDGLTGSFLKSVGSGRSDPGDPAGAWQIIDCQLTGRVPHPLKQADRHSALWRDLTHALNRQGELRGGILLDDGLALFVPGGSERPARLIVLRDSTLFDAAGEVTGGLTLYPSEQRLLKQLVCGFNLAAAATLDGVSHETKRSQFKSLARKLGGGSQAEIAGRALSRVFLEIASFSGTGVSQDDYFDDLLREFAPGARTLRLRSRAGRSHRFVEIGPIGGRPVVMLHPMVLPDFRNGDLGALDTLALRLIVPLRHGAMSQETVALGVSAHLDHACEGIDLARRHFCGEQADIMACISGTAYGLEYARRHPDRVASLAFVGATVKPTTSRTTAGRLRSGLFTLSMNQWHVYSRLMDFYVRRIRRPETLKQLLLSVYRPNLADVAIIGAEYGAPFGGERLRKFFTSSVQSIKHDFYHQALPDWSGFPAPGCRTIFLHGAQDFIHSATDVRALAQSLGGVPVVTLPSAGQLLYHDHFEAVIGLYRGFLEHRLE</sequence>
<reference evidence="1 2" key="1">
    <citation type="journal article" date="2011" name="J. Biotechnol.">
        <title>The complete genome sequence of the dominant Sinorhizobium meliloti field isolate SM11 extends the S. meliloti pan-genome.</title>
        <authorList>
            <person name="Schneiker-Bekel S."/>
            <person name="Wibberg D."/>
            <person name="Bekel T."/>
            <person name="Blom J."/>
            <person name="Linke B."/>
            <person name="Neuweger H."/>
            <person name="Stiens M."/>
            <person name="Vorholter F.J."/>
            <person name="Weidner S."/>
            <person name="Goesmann A."/>
            <person name="Puhler A."/>
            <person name="Schluter A."/>
        </authorList>
    </citation>
    <scope>NUCLEOTIDE SEQUENCE [LARGE SCALE GENOMIC DNA]</scope>
    <source>
        <strain evidence="1 2">SM11</strain>
    </source>
</reference>
<evidence type="ECO:0000313" key="2">
    <source>
        <dbReference type="Proteomes" id="UP000009045"/>
    </source>
</evidence>
<dbReference type="InterPro" id="IPR029058">
    <property type="entry name" value="AB_hydrolase_fold"/>
</dbReference>
<dbReference type="PATRIC" id="fig|707241.3.peg.3358"/>
<dbReference type="EMBL" id="CP001830">
    <property type="protein sequence ID" value="AEH80457.1"/>
    <property type="molecule type" value="Genomic_DNA"/>
</dbReference>
<accession>F7X0C1</accession>
<dbReference type="KEGG" id="smx:SM11_chr3220"/>
<gene>
    <name evidence="1" type="ordered locus">SM11_chr3220</name>
</gene>
<dbReference type="SUPFAM" id="SSF53474">
    <property type="entry name" value="alpha/beta-Hydrolases"/>
    <property type="match status" value="1"/>
</dbReference>
<evidence type="ECO:0000313" key="1">
    <source>
        <dbReference type="EMBL" id="AEH80457.1"/>
    </source>
</evidence>
<protein>
    <recommendedName>
        <fullName evidence="3">Alpha/beta hydrolase</fullName>
    </recommendedName>
</protein>
<dbReference type="Proteomes" id="UP000009045">
    <property type="component" value="Chromosome"/>
</dbReference>
<organism evidence="1 2">
    <name type="scientific">Sinorhizobium meliloti (strain SM11)</name>
    <dbReference type="NCBI Taxonomy" id="707241"/>
    <lineage>
        <taxon>Bacteria</taxon>
        <taxon>Pseudomonadati</taxon>
        <taxon>Pseudomonadota</taxon>
        <taxon>Alphaproteobacteria</taxon>
        <taxon>Hyphomicrobiales</taxon>
        <taxon>Rhizobiaceae</taxon>
        <taxon>Sinorhizobium/Ensifer group</taxon>
        <taxon>Sinorhizobium</taxon>
    </lineage>
</organism>
<evidence type="ECO:0008006" key="3">
    <source>
        <dbReference type="Google" id="ProtNLM"/>
    </source>
</evidence>
<dbReference type="HOGENOM" id="CLU_514710_0_0_5"/>
<dbReference type="Gene3D" id="3.40.50.1820">
    <property type="entry name" value="alpha/beta hydrolase"/>
    <property type="match status" value="1"/>
</dbReference>
<name>F7X0C1_SINMM</name>
<proteinExistence type="predicted"/>